<dbReference type="Proteomes" id="UP000504638">
    <property type="component" value="Unplaced"/>
</dbReference>
<protein>
    <recommendedName>
        <fullName evidence="4">N-acetyltransferase domain-containing protein</fullName>
    </recommendedName>
</protein>
<dbReference type="AlphaFoldDB" id="A0A6G1GEH4"/>
<reference evidence="3" key="3">
    <citation type="submission" date="2025-04" db="UniProtKB">
        <authorList>
            <consortium name="RefSeq"/>
        </authorList>
    </citation>
    <scope>IDENTIFICATION</scope>
    <source>
        <strain evidence="3">CBS 781.70</strain>
    </source>
</reference>
<dbReference type="GeneID" id="54419223"/>
<gene>
    <name evidence="1 3" type="ORF">P152DRAFT_454772</name>
</gene>
<accession>A0A6G1GEH4</accession>
<dbReference type="OrthoDB" id="5169850at2759"/>
<sequence length="274" mass="30879">MATKEAEPFQPVALDSRFEIRRLESSQHRDWAKAILLHTNIFHSPVWSIIYPDKQFDKISQGWEAMKYLVDLQIDSGWSFGVFDREYKFKRPESAATGGKLYWDLTNAGASAADLLEQMDFPLVSIALSYDGINPPEPAKLGPLIGLIPAFGTLYMELAARDSRDPTSWKARKAGEVLMRNGTSTRADYEGNGVMKKAAWWLMREAARKGFTAIQIECVHDAVTHVWSHPPEPFKADVVASFDSKTLEYEDADGNKTKPFYPAKQVVSAIYVRL</sequence>
<reference evidence="3" key="2">
    <citation type="submission" date="2020-04" db="EMBL/GenBank/DDBJ databases">
        <authorList>
            <consortium name="NCBI Genome Project"/>
        </authorList>
    </citation>
    <scope>NUCLEOTIDE SEQUENCE</scope>
    <source>
        <strain evidence="3">CBS 781.70</strain>
    </source>
</reference>
<evidence type="ECO:0000313" key="2">
    <source>
        <dbReference type="Proteomes" id="UP000504638"/>
    </source>
</evidence>
<organism evidence="1">
    <name type="scientific">Eremomyces bilateralis CBS 781.70</name>
    <dbReference type="NCBI Taxonomy" id="1392243"/>
    <lineage>
        <taxon>Eukaryota</taxon>
        <taxon>Fungi</taxon>
        <taxon>Dikarya</taxon>
        <taxon>Ascomycota</taxon>
        <taxon>Pezizomycotina</taxon>
        <taxon>Dothideomycetes</taxon>
        <taxon>Dothideomycetes incertae sedis</taxon>
        <taxon>Eremomycetales</taxon>
        <taxon>Eremomycetaceae</taxon>
        <taxon>Eremomyces</taxon>
    </lineage>
</organism>
<dbReference type="EMBL" id="ML975150">
    <property type="protein sequence ID" value="KAF1816515.1"/>
    <property type="molecule type" value="Genomic_DNA"/>
</dbReference>
<proteinExistence type="predicted"/>
<keyword evidence="2" id="KW-1185">Reference proteome</keyword>
<evidence type="ECO:0000313" key="1">
    <source>
        <dbReference type="EMBL" id="KAF1816515.1"/>
    </source>
</evidence>
<evidence type="ECO:0008006" key="4">
    <source>
        <dbReference type="Google" id="ProtNLM"/>
    </source>
</evidence>
<reference evidence="1 3" key="1">
    <citation type="submission" date="2020-01" db="EMBL/GenBank/DDBJ databases">
        <authorList>
            <consortium name="DOE Joint Genome Institute"/>
            <person name="Haridas S."/>
            <person name="Albert R."/>
            <person name="Binder M."/>
            <person name="Bloem J."/>
            <person name="Labutti K."/>
            <person name="Salamov A."/>
            <person name="Andreopoulos B."/>
            <person name="Baker S.E."/>
            <person name="Barry K."/>
            <person name="Bills G."/>
            <person name="Bluhm B.H."/>
            <person name="Cannon C."/>
            <person name="Castanera R."/>
            <person name="Culley D.E."/>
            <person name="Daum C."/>
            <person name="Ezra D."/>
            <person name="Gonzalez J.B."/>
            <person name="Henrissat B."/>
            <person name="Kuo A."/>
            <person name="Liang C."/>
            <person name="Lipzen A."/>
            <person name="Lutzoni F."/>
            <person name="Magnuson J."/>
            <person name="Mondo S."/>
            <person name="Nolan M."/>
            <person name="Ohm R."/>
            <person name="Pangilinan J."/>
            <person name="Park H.-J."/>
            <person name="Ramirez L."/>
            <person name="Alfaro M."/>
            <person name="Sun H."/>
            <person name="Tritt A."/>
            <person name="Yoshinaga Y."/>
            <person name="Zwiers L.-H."/>
            <person name="Turgeon B.G."/>
            <person name="Goodwin S.B."/>
            <person name="Spatafora J.W."/>
            <person name="Crous P.W."/>
            <person name="Grigoriev I.V."/>
        </authorList>
    </citation>
    <scope>NUCLEOTIDE SEQUENCE</scope>
    <source>
        <strain evidence="1 3">CBS 781.70</strain>
    </source>
</reference>
<evidence type="ECO:0000313" key="3">
    <source>
        <dbReference type="RefSeq" id="XP_033538146.1"/>
    </source>
</evidence>
<dbReference type="RefSeq" id="XP_033538146.1">
    <property type="nucleotide sequence ID" value="XM_033678653.1"/>
</dbReference>
<name>A0A6G1GEH4_9PEZI</name>